<dbReference type="EMBL" id="CAJHNH020006423">
    <property type="protein sequence ID" value="CAG5133707.1"/>
    <property type="molecule type" value="Genomic_DNA"/>
</dbReference>
<proteinExistence type="predicted"/>
<dbReference type="Pfam" id="PF15392">
    <property type="entry name" value="Joubert"/>
    <property type="match status" value="1"/>
</dbReference>
<evidence type="ECO:0000313" key="3">
    <source>
        <dbReference type="Proteomes" id="UP000678393"/>
    </source>
</evidence>
<feature type="region of interest" description="Disordered" evidence="1">
    <location>
        <begin position="744"/>
        <end position="767"/>
    </location>
</feature>
<feature type="compositionally biased region" description="Basic and acidic residues" evidence="1">
    <location>
        <begin position="1"/>
        <end position="18"/>
    </location>
</feature>
<protein>
    <submittedName>
        <fullName evidence="2">Uncharacterized protein</fullName>
    </submittedName>
</protein>
<reference evidence="2" key="1">
    <citation type="submission" date="2021-04" db="EMBL/GenBank/DDBJ databases">
        <authorList>
            <consortium name="Molecular Ecology Group"/>
        </authorList>
    </citation>
    <scope>NUCLEOTIDE SEQUENCE</scope>
</reference>
<comment type="caution">
    <text evidence="2">The sequence shown here is derived from an EMBL/GenBank/DDBJ whole genome shotgun (WGS) entry which is preliminary data.</text>
</comment>
<dbReference type="AlphaFoldDB" id="A0A8S3ZVN6"/>
<feature type="region of interest" description="Disordered" evidence="1">
    <location>
        <begin position="567"/>
        <end position="609"/>
    </location>
</feature>
<feature type="region of interest" description="Disordered" evidence="1">
    <location>
        <begin position="360"/>
        <end position="403"/>
    </location>
</feature>
<feature type="region of interest" description="Disordered" evidence="1">
    <location>
        <begin position="1"/>
        <end position="48"/>
    </location>
</feature>
<gene>
    <name evidence="2" type="ORF">CUNI_LOCUS19265</name>
</gene>
<feature type="non-terminal residue" evidence="2">
    <location>
        <position position="1078"/>
    </location>
</feature>
<organism evidence="2 3">
    <name type="scientific">Candidula unifasciata</name>
    <dbReference type="NCBI Taxonomy" id="100452"/>
    <lineage>
        <taxon>Eukaryota</taxon>
        <taxon>Metazoa</taxon>
        <taxon>Spiralia</taxon>
        <taxon>Lophotrochozoa</taxon>
        <taxon>Mollusca</taxon>
        <taxon>Gastropoda</taxon>
        <taxon>Heterobranchia</taxon>
        <taxon>Euthyneura</taxon>
        <taxon>Panpulmonata</taxon>
        <taxon>Eupulmonata</taxon>
        <taxon>Stylommatophora</taxon>
        <taxon>Helicina</taxon>
        <taxon>Helicoidea</taxon>
        <taxon>Geomitridae</taxon>
        <taxon>Candidula</taxon>
    </lineage>
</organism>
<dbReference type="Proteomes" id="UP000678393">
    <property type="component" value="Unassembled WGS sequence"/>
</dbReference>
<dbReference type="PANTHER" id="PTHR14492:SF4">
    <property type="entry name" value="CILIOGENESIS AND PLANAR POLARITY EFFECTOR 1"/>
    <property type="match status" value="1"/>
</dbReference>
<keyword evidence="3" id="KW-1185">Reference proteome</keyword>
<feature type="compositionally biased region" description="Polar residues" evidence="1">
    <location>
        <begin position="836"/>
        <end position="851"/>
    </location>
</feature>
<dbReference type="OrthoDB" id="6135048at2759"/>
<evidence type="ECO:0000256" key="1">
    <source>
        <dbReference type="SAM" id="MobiDB-lite"/>
    </source>
</evidence>
<sequence length="1078" mass="120375">QSVRSEKSESSRRSHVDKAEDEPAEVPDRSASAQQQPGVEVADASTSDTRISQGFALPRGVFDSYLQLGEQLIGPEVSETNAAFQLKMALAMQRQLEKKIRSKVDFSTMTQEQVDAVMATDPSMEVIRTAEAATSITKDTGVDPVQEVVNEYNLKRHNNLIPPDIFMGLRFGDLDAQTGAEPATPSSVPGKGRSYLNVIDVRASSVLRDIPERVEKPEPLLDQEYLNTAILSSERTVQQIGTLEETLRQKFAPRPARTPGRGYDSVTVKVFDQLRPPANDLVSVAVLPRSSMSQPKAAVIRRLQDMSVQLKAIDEMSQNIERDFQSSHLLLQTIQEVTDSIQRSRSSSPVRTGVQKFQKELGNSMDDEKTSKPSSPDLPAPKTSAKSPQVSARSRTTLDSRSGDRLIEADNELTKLIAEVLLQEGVDLQTAGFSQEMAEQLQTDARKQIHRSSEILSTDLRDKLVNMKQADEHVKSRTPKEREQLKAWMTQKFHQRQAEYMKRRHELIQREPKPFRSQSTVTKVDLKNLEEKSEKRISMVSEFMNQRLIDAEHLLGSIIVDRPEVPWGSVSSVDTRRRIQSRSPARPDSLTSPPRLGASRMSRSPDKGRVNEATWTFKTAPASRSTYGTDMSQMSRETGSMKGILKPKDARPSSADVLMDHHVLTSISEGDQTLGSSTELINYARQLLENDSSQRLSPLASYDSIPDTRAAIQPANQEKTSAAAGGAQTPRGRSFADMVRMQRPAATRKWNAVNKQRRQQGDSEKQSAIQEILTKSAAAHNPNLLKEKAKEYGSKQIPGFSPGLAGPRRVKTYSERLQEMKPTRSYLPPARRRLSSVHTTSARTFQSSTRTGPPHKPQTYVEQLQNLRSKAPGQGEAGQTPADRKTPALMRTFLKAHGPKHRPKTYAEQLQELNPHPHRELQQRKTMQSTVTLHGPFRARTRSRPYSDPYSDMDYEELASVLSDWDVDENIHNIIYGGLSPTDSANFVPMNELEMSLSGGDNHYIAPSNNQSDYFSTVMKAGDQHRLPGAEDEFRLDDYRSSVDIQEIERIAELASVGSDSILSVIDWDAVESLIKDV</sequence>
<accession>A0A8S3ZVN6</accession>
<evidence type="ECO:0000313" key="2">
    <source>
        <dbReference type="EMBL" id="CAG5133707.1"/>
    </source>
</evidence>
<dbReference type="PANTHER" id="PTHR14492">
    <property type="entry name" value="JBTS17"/>
    <property type="match status" value="1"/>
</dbReference>
<feature type="region of interest" description="Disordered" evidence="1">
    <location>
        <begin position="829"/>
        <end position="858"/>
    </location>
</feature>
<name>A0A8S3ZVN6_9EUPU</name>
<feature type="compositionally biased region" description="Polar residues" evidence="1">
    <location>
        <begin position="384"/>
        <end position="395"/>
    </location>
</feature>
<dbReference type="InterPro" id="IPR028236">
    <property type="entry name" value="CPLANE1"/>
</dbReference>